<dbReference type="RefSeq" id="WP_195191508.1">
    <property type="nucleotide sequence ID" value="NZ_JADMUL010000022.1"/>
</dbReference>
<evidence type="ECO:0000313" key="3">
    <source>
        <dbReference type="Proteomes" id="UP001220658"/>
    </source>
</evidence>
<accession>A0AAW6FS68</accession>
<dbReference type="AlphaFoldDB" id="A0AAW6FS68"/>
<reference evidence="2" key="1">
    <citation type="submission" date="2023-01" db="EMBL/GenBank/DDBJ databases">
        <title>Human gut microbiome strain richness.</title>
        <authorList>
            <person name="Chen-Liaw A."/>
        </authorList>
    </citation>
    <scope>NUCLEOTIDE SEQUENCE</scope>
    <source>
        <strain evidence="2">D55st1_G4_D55t1_190419</strain>
    </source>
</reference>
<sequence>MKRKLGIKGVYYEQRRNTKKSREENRHGDELEKAKKENDISDERTKYFGLKGANFIIGVSVSYELYFLEY</sequence>
<name>A0AAW6FS68_9FIRM</name>
<protein>
    <submittedName>
        <fullName evidence="2">Uncharacterized protein</fullName>
    </submittedName>
</protein>
<evidence type="ECO:0000256" key="1">
    <source>
        <dbReference type="SAM" id="MobiDB-lite"/>
    </source>
</evidence>
<gene>
    <name evidence="2" type="ORF">POG00_08015</name>
</gene>
<organism evidence="2 3">
    <name type="scientific">Faecalitalea cylindroides</name>
    <dbReference type="NCBI Taxonomy" id="39483"/>
    <lineage>
        <taxon>Bacteria</taxon>
        <taxon>Bacillati</taxon>
        <taxon>Bacillota</taxon>
        <taxon>Erysipelotrichia</taxon>
        <taxon>Erysipelotrichales</taxon>
        <taxon>Erysipelotrichaceae</taxon>
        <taxon>Faecalitalea</taxon>
    </lineage>
</organism>
<proteinExistence type="predicted"/>
<dbReference type="EMBL" id="JAQNCK010000021">
    <property type="protein sequence ID" value="MDC0828656.1"/>
    <property type="molecule type" value="Genomic_DNA"/>
</dbReference>
<comment type="caution">
    <text evidence="2">The sequence shown here is derived from an EMBL/GenBank/DDBJ whole genome shotgun (WGS) entry which is preliminary data.</text>
</comment>
<dbReference type="Proteomes" id="UP001220658">
    <property type="component" value="Unassembled WGS sequence"/>
</dbReference>
<evidence type="ECO:0000313" key="2">
    <source>
        <dbReference type="EMBL" id="MDC0828656.1"/>
    </source>
</evidence>
<feature type="region of interest" description="Disordered" evidence="1">
    <location>
        <begin position="16"/>
        <end position="36"/>
    </location>
</feature>